<dbReference type="InterPro" id="IPR011006">
    <property type="entry name" value="CheY-like_superfamily"/>
</dbReference>
<dbReference type="PROSITE" id="PS50110">
    <property type="entry name" value="RESPONSE_REGULATORY"/>
    <property type="match status" value="1"/>
</dbReference>
<dbReference type="GO" id="GO:0000160">
    <property type="term" value="P:phosphorelay signal transduction system"/>
    <property type="evidence" value="ECO:0007669"/>
    <property type="project" value="InterPro"/>
</dbReference>
<sequence length="126" mass="13023">MARILVIDDDPTIRSLIGGLLEAAGHSSVEARDGRDGIEIFAKQAIDLVVTDIVMPEQEGIETIGALRRLSRTVPILAISGSATIGSPGDYLRAAAALGASGTLQKPFAPDALMAAVDRLLATLGC</sequence>
<dbReference type="SMART" id="SM00448">
    <property type="entry name" value="REC"/>
    <property type="match status" value="1"/>
</dbReference>
<name>A0A8J2YVD3_9PROT</name>
<protein>
    <submittedName>
        <fullName evidence="4">Response regulator</fullName>
    </submittedName>
</protein>
<reference evidence="4" key="2">
    <citation type="submission" date="2020-09" db="EMBL/GenBank/DDBJ databases">
        <authorList>
            <person name="Sun Q."/>
            <person name="Zhou Y."/>
        </authorList>
    </citation>
    <scope>NUCLEOTIDE SEQUENCE</scope>
    <source>
        <strain evidence="4">CGMCC 1.15725</strain>
    </source>
</reference>
<evidence type="ECO:0000256" key="2">
    <source>
        <dbReference type="PROSITE-ProRule" id="PRU00169"/>
    </source>
</evidence>
<dbReference type="SUPFAM" id="SSF52172">
    <property type="entry name" value="CheY-like"/>
    <property type="match status" value="1"/>
</dbReference>
<dbReference type="PANTHER" id="PTHR44591:SF23">
    <property type="entry name" value="CHEY SUBFAMILY"/>
    <property type="match status" value="1"/>
</dbReference>
<dbReference type="RefSeq" id="WP_189047428.1">
    <property type="nucleotide sequence ID" value="NZ_BMJQ01000008.1"/>
</dbReference>
<gene>
    <name evidence="4" type="ORF">GCM10011611_31540</name>
</gene>
<reference evidence="4" key="1">
    <citation type="journal article" date="2014" name="Int. J. Syst. Evol. Microbiol.">
        <title>Complete genome sequence of Corynebacterium casei LMG S-19264T (=DSM 44701T), isolated from a smear-ripened cheese.</title>
        <authorList>
            <consortium name="US DOE Joint Genome Institute (JGI-PGF)"/>
            <person name="Walter F."/>
            <person name="Albersmeier A."/>
            <person name="Kalinowski J."/>
            <person name="Ruckert C."/>
        </authorList>
    </citation>
    <scope>NUCLEOTIDE SEQUENCE</scope>
    <source>
        <strain evidence="4">CGMCC 1.15725</strain>
    </source>
</reference>
<dbReference type="Pfam" id="PF00072">
    <property type="entry name" value="Response_reg"/>
    <property type="match status" value="1"/>
</dbReference>
<dbReference type="Gene3D" id="3.40.50.2300">
    <property type="match status" value="1"/>
</dbReference>
<dbReference type="Proteomes" id="UP000646365">
    <property type="component" value="Unassembled WGS sequence"/>
</dbReference>
<comment type="caution">
    <text evidence="4">The sequence shown here is derived from an EMBL/GenBank/DDBJ whole genome shotgun (WGS) entry which is preliminary data.</text>
</comment>
<evidence type="ECO:0000256" key="1">
    <source>
        <dbReference type="ARBA" id="ARBA00022553"/>
    </source>
</evidence>
<keyword evidence="1 2" id="KW-0597">Phosphoprotein</keyword>
<evidence type="ECO:0000313" key="4">
    <source>
        <dbReference type="EMBL" id="GGF23138.1"/>
    </source>
</evidence>
<feature type="modified residue" description="4-aspartylphosphate" evidence="2">
    <location>
        <position position="52"/>
    </location>
</feature>
<dbReference type="PANTHER" id="PTHR44591">
    <property type="entry name" value="STRESS RESPONSE REGULATOR PROTEIN 1"/>
    <property type="match status" value="1"/>
</dbReference>
<dbReference type="InterPro" id="IPR001789">
    <property type="entry name" value="Sig_transdc_resp-reg_receiver"/>
</dbReference>
<evidence type="ECO:0000259" key="3">
    <source>
        <dbReference type="PROSITE" id="PS50110"/>
    </source>
</evidence>
<feature type="domain" description="Response regulatory" evidence="3">
    <location>
        <begin position="3"/>
        <end position="121"/>
    </location>
</feature>
<evidence type="ECO:0000313" key="5">
    <source>
        <dbReference type="Proteomes" id="UP000646365"/>
    </source>
</evidence>
<dbReference type="EMBL" id="BMJQ01000008">
    <property type="protein sequence ID" value="GGF23138.1"/>
    <property type="molecule type" value="Genomic_DNA"/>
</dbReference>
<organism evidence="4 5">
    <name type="scientific">Aliidongia dinghuensis</name>
    <dbReference type="NCBI Taxonomy" id="1867774"/>
    <lineage>
        <taxon>Bacteria</taxon>
        <taxon>Pseudomonadati</taxon>
        <taxon>Pseudomonadota</taxon>
        <taxon>Alphaproteobacteria</taxon>
        <taxon>Rhodospirillales</taxon>
        <taxon>Dongiaceae</taxon>
        <taxon>Aliidongia</taxon>
    </lineage>
</organism>
<dbReference type="InterPro" id="IPR050595">
    <property type="entry name" value="Bact_response_regulator"/>
</dbReference>
<keyword evidence="5" id="KW-1185">Reference proteome</keyword>
<accession>A0A8J2YVD3</accession>
<dbReference type="AlphaFoldDB" id="A0A8J2YVD3"/>
<proteinExistence type="predicted"/>